<evidence type="ECO:0000313" key="2">
    <source>
        <dbReference type="Proteomes" id="UP001189624"/>
    </source>
</evidence>
<dbReference type="Gramene" id="rna-AYBTSS11_LOCUS14379">
    <property type="protein sequence ID" value="CAJ1950673.1"/>
    <property type="gene ID" value="gene-AYBTSS11_LOCUS14379"/>
</dbReference>
<dbReference type="EMBL" id="OY731401">
    <property type="protein sequence ID" value="CAJ1950673.1"/>
    <property type="molecule type" value="Genomic_DNA"/>
</dbReference>
<proteinExistence type="predicted"/>
<reference evidence="1" key="1">
    <citation type="submission" date="2023-10" db="EMBL/GenBank/DDBJ databases">
        <authorList>
            <person name="Domelevo Entfellner J.-B."/>
        </authorList>
    </citation>
    <scope>NUCLEOTIDE SEQUENCE</scope>
</reference>
<accession>A0AA86SRQ6</accession>
<gene>
    <name evidence="1" type="ORF">AYBTSS11_LOCUS14379</name>
</gene>
<name>A0AA86SRQ6_9FABA</name>
<protein>
    <submittedName>
        <fullName evidence="1">Uncharacterized protein</fullName>
    </submittedName>
</protein>
<dbReference type="Proteomes" id="UP001189624">
    <property type="component" value="Chromosome 4"/>
</dbReference>
<dbReference type="AlphaFoldDB" id="A0AA86SRQ6"/>
<sequence length="123" mass="13829">MFCSYYSEFKWQAHMRCKNMVVVVRNPKHSRFCNPQTTLYSILCVTHPLGTLPKHGITRVNLNVAPLSCSFTFHSLPNLGQYNVGDELHWVSHESVTCPCTSTSASHVIFSKGKVGIFIHSTS</sequence>
<organism evidence="1 2">
    <name type="scientific">Sphenostylis stenocarpa</name>
    <dbReference type="NCBI Taxonomy" id="92480"/>
    <lineage>
        <taxon>Eukaryota</taxon>
        <taxon>Viridiplantae</taxon>
        <taxon>Streptophyta</taxon>
        <taxon>Embryophyta</taxon>
        <taxon>Tracheophyta</taxon>
        <taxon>Spermatophyta</taxon>
        <taxon>Magnoliopsida</taxon>
        <taxon>eudicotyledons</taxon>
        <taxon>Gunneridae</taxon>
        <taxon>Pentapetalae</taxon>
        <taxon>rosids</taxon>
        <taxon>fabids</taxon>
        <taxon>Fabales</taxon>
        <taxon>Fabaceae</taxon>
        <taxon>Papilionoideae</taxon>
        <taxon>50 kb inversion clade</taxon>
        <taxon>NPAAA clade</taxon>
        <taxon>indigoferoid/millettioid clade</taxon>
        <taxon>Phaseoleae</taxon>
        <taxon>Sphenostylis</taxon>
    </lineage>
</organism>
<evidence type="ECO:0000313" key="1">
    <source>
        <dbReference type="EMBL" id="CAJ1950673.1"/>
    </source>
</evidence>
<keyword evidence="2" id="KW-1185">Reference proteome</keyword>